<name>A0ACB6ZNC1_THEGA</name>
<keyword evidence="2" id="KW-1185">Reference proteome</keyword>
<gene>
    <name evidence="1" type="ORF">BDM02DRAFT_3111088</name>
</gene>
<accession>A0ACB6ZNC1</accession>
<reference evidence="1" key="1">
    <citation type="submission" date="2019-10" db="EMBL/GenBank/DDBJ databases">
        <authorList>
            <consortium name="DOE Joint Genome Institute"/>
            <person name="Kuo A."/>
            <person name="Miyauchi S."/>
            <person name="Kiss E."/>
            <person name="Drula E."/>
            <person name="Kohler A."/>
            <person name="Sanchez-Garcia M."/>
            <person name="Andreopoulos B."/>
            <person name="Barry K.W."/>
            <person name="Bonito G."/>
            <person name="Buee M."/>
            <person name="Carver A."/>
            <person name="Chen C."/>
            <person name="Cichocki N."/>
            <person name="Clum A."/>
            <person name="Culley D."/>
            <person name="Crous P.W."/>
            <person name="Fauchery L."/>
            <person name="Girlanda M."/>
            <person name="Hayes R."/>
            <person name="Keri Z."/>
            <person name="Labutti K."/>
            <person name="Lipzen A."/>
            <person name="Lombard V."/>
            <person name="Magnuson J."/>
            <person name="Maillard F."/>
            <person name="Morin E."/>
            <person name="Murat C."/>
            <person name="Nolan M."/>
            <person name="Ohm R."/>
            <person name="Pangilinan J."/>
            <person name="Pereira M."/>
            <person name="Perotto S."/>
            <person name="Peter M."/>
            <person name="Riley R."/>
            <person name="Sitrit Y."/>
            <person name="Stielow B."/>
            <person name="Szollosi G."/>
            <person name="Zifcakova L."/>
            <person name="Stursova M."/>
            <person name="Spatafora J.W."/>
            <person name="Tedersoo L."/>
            <person name="Vaario L.-M."/>
            <person name="Yamada A."/>
            <person name="Yan M."/>
            <person name="Wang P."/>
            <person name="Xu J."/>
            <person name="Bruns T."/>
            <person name="Baldrian P."/>
            <person name="Vilgalys R."/>
            <person name="Henrissat B."/>
            <person name="Grigoriev I.V."/>
            <person name="Hibbett D."/>
            <person name="Nagy L.G."/>
            <person name="Martin F.M."/>
        </authorList>
    </citation>
    <scope>NUCLEOTIDE SEQUENCE</scope>
    <source>
        <strain evidence="1">P2</strain>
    </source>
</reference>
<dbReference type="EMBL" id="MU117978">
    <property type="protein sequence ID" value="KAF9651079.1"/>
    <property type="molecule type" value="Genomic_DNA"/>
</dbReference>
<comment type="caution">
    <text evidence="1">The sequence shown here is derived from an EMBL/GenBank/DDBJ whole genome shotgun (WGS) entry which is preliminary data.</text>
</comment>
<reference evidence="1" key="2">
    <citation type="journal article" date="2020" name="Nat. Commun.">
        <title>Large-scale genome sequencing of mycorrhizal fungi provides insights into the early evolution of symbiotic traits.</title>
        <authorList>
            <person name="Miyauchi S."/>
            <person name="Kiss E."/>
            <person name="Kuo A."/>
            <person name="Drula E."/>
            <person name="Kohler A."/>
            <person name="Sanchez-Garcia M."/>
            <person name="Morin E."/>
            <person name="Andreopoulos B."/>
            <person name="Barry K.W."/>
            <person name="Bonito G."/>
            <person name="Buee M."/>
            <person name="Carver A."/>
            <person name="Chen C."/>
            <person name="Cichocki N."/>
            <person name="Clum A."/>
            <person name="Culley D."/>
            <person name="Crous P.W."/>
            <person name="Fauchery L."/>
            <person name="Girlanda M."/>
            <person name="Hayes R.D."/>
            <person name="Keri Z."/>
            <person name="LaButti K."/>
            <person name="Lipzen A."/>
            <person name="Lombard V."/>
            <person name="Magnuson J."/>
            <person name="Maillard F."/>
            <person name="Murat C."/>
            <person name="Nolan M."/>
            <person name="Ohm R.A."/>
            <person name="Pangilinan J."/>
            <person name="Pereira M.F."/>
            <person name="Perotto S."/>
            <person name="Peter M."/>
            <person name="Pfister S."/>
            <person name="Riley R."/>
            <person name="Sitrit Y."/>
            <person name="Stielow J.B."/>
            <person name="Szollosi G."/>
            <person name="Zifcakova L."/>
            <person name="Stursova M."/>
            <person name="Spatafora J.W."/>
            <person name="Tedersoo L."/>
            <person name="Vaario L.M."/>
            <person name="Yamada A."/>
            <person name="Yan M."/>
            <person name="Wang P."/>
            <person name="Xu J."/>
            <person name="Bruns T."/>
            <person name="Baldrian P."/>
            <person name="Vilgalys R."/>
            <person name="Dunand C."/>
            <person name="Henrissat B."/>
            <person name="Grigoriev I.V."/>
            <person name="Hibbett D."/>
            <person name="Nagy L.G."/>
            <person name="Martin F.M."/>
        </authorList>
    </citation>
    <scope>NUCLEOTIDE SEQUENCE</scope>
    <source>
        <strain evidence="1">P2</strain>
    </source>
</reference>
<sequence>MLHCPSSETPELDAKLVLSAPPAFIILHDVSSLFENPELEATCPDYLRVIAQAADAANSLSNTPERDVNLVWFDSKLHNLTLPALPRPNYVNEADEKYYEQISVGKMAEKYFEWVGDVSVGERTLRFVYHSGVPVLNENPVAGEEMQLEVKVRGPGNSKTSWKWESRE</sequence>
<proteinExistence type="predicted"/>
<dbReference type="Proteomes" id="UP000886501">
    <property type="component" value="Unassembled WGS sequence"/>
</dbReference>
<evidence type="ECO:0000313" key="2">
    <source>
        <dbReference type="Proteomes" id="UP000886501"/>
    </source>
</evidence>
<protein>
    <submittedName>
        <fullName evidence="1">Uncharacterized protein</fullName>
    </submittedName>
</protein>
<organism evidence="1 2">
    <name type="scientific">Thelephora ganbajun</name>
    <name type="common">Ganba fungus</name>
    <dbReference type="NCBI Taxonomy" id="370292"/>
    <lineage>
        <taxon>Eukaryota</taxon>
        <taxon>Fungi</taxon>
        <taxon>Dikarya</taxon>
        <taxon>Basidiomycota</taxon>
        <taxon>Agaricomycotina</taxon>
        <taxon>Agaricomycetes</taxon>
        <taxon>Thelephorales</taxon>
        <taxon>Thelephoraceae</taxon>
        <taxon>Thelephora</taxon>
    </lineage>
</organism>
<evidence type="ECO:0000313" key="1">
    <source>
        <dbReference type="EMBL" id="KAF9651079.1"/>
    </source>
</evidence>